<name>A0A0B6YHZ3_9EUPU</name>
<gene>
    <name evidence="2" type="primary">ORF26177</name>
</gene>
<sequence>GTQTPLNTPRRDHARGGSVRGAATSATVQPPAAPLEPVSGQPKHSSSQTTQAAQTSPKVSRKHRYQRQDSASSHSGASRQEDAGVAAINGDTRHRGGQALPQSEQLPFAVINR</sequence>
<evidence type="ECO:0000313" key="2">
    <source>
        <dbReference type="EMBL" id="CEK55843.1"/>
    </source>
</evidence>
<feature type="region of interest" description="Disordered" evidence="1">
    <location>
        <begin position="1"/>
        <end position="113"/>
    </location>
</feature>
<feature type="compositionally biased region" description="Polar residues" evidence="1">
    <location>
        <begin position="68"/>
        <end position="78"/>
    </location>
</feature>
<feature type="non-terminal residue" evidence="2">
    <location>
        <position position="1"/>
    </location>
</feature>
<feature type="compositionally biased region" description="Low complexity" evidence="1">
    <location>
        <begin position="45"/>
        <end position="56"/>
    </location>
</feature>
<accession>A0A0B6YHZ3</accession>
<dbReference type="EMBL" id="HACG01008978">
    <property type="protein sequence ID" value="CEK55843.1"/>
    <property type="molecule type" value="Transcribed_RNA"/>
</dbReference>
<proteinExistence type="predicted"/>
<evidence type="ECO:0000256" key="1">
    <source>
        <dbReference type="SAM" id="MobiDB-lite"/>
    </source>
</evidence>
<protein>
    <submittedName>
        <fullName evidence="2">Uncharacterized protein</fullName>
    </submittedName>
</protein>
<reference evidence="2" key="1">
    <citation type="submission" date="2014-12" db="EMBL/GenBank/DDBJ databases">
        <title>Insight into the proteome of Arion vulgaris.</title>
        <authorList>
            <person name="Aradska J."/>
            <person name="Bulat T."/>
            <person name="Smidak R."/>
            <person name="Sarate P."/>
            <person name="Gangsoo J."/>
            <person name="Sialana F."/>
            <person name="Bilban M."/>
            <person name="Lubec G."/>
        </authorList>
    </citation>
    <scope>NUCLEOTIDE SEQUENCE</scope>
    <source>
        <tissue evidence="2">Skin</tissue>
    </source>
</reference>
<dbReference type="AlphaFoldDB" id="A0A0B6YHZ3"/>
<organism evidence="2">
    <name type="scientific">Arion vulgaris</name>
    <dbReference type="NCBI Taxonomy" id="1028688"/>
    <lineage>
        <taxon>Eukaryota</taxon>
        <taxon>Metazoa</taxon>
        <taxon>Spiralia</taxon>
        <taxon>Lophotrochozoa</taxon>
        <taxon>Mollusca</taxon>
        <taxon>Gastropoda</taxon>
        <taxon>Heterobranchia</taxon>
        <taxon>Euthyneura</taxon>
        <taxon>Panpulmonata</taxon>
        <taxon>Eupulmonata</taxon>
        <taxon>Stylommatophora</taxon>
        <taxon>Helicina</taxon>
        <taxon>Arionoidea</taxon>
        <taxon>Arionidae</taxon>
        <taxon>Arion</taxon>
    </lineage>
</organism>
<feature type="non-terminal residue" evidence="2">
    <location>
        <position position="113"/>
    </location>
</feature>